<comment type="subcellular location">
    <subcellularLocation>
        <location evidence="1 7">Cell membrane</location>
        <topology evidence="1 7">Multi-pass membrane protein</topology>
    </subcellularLocation>
</comment>
<comment type="caution">
    <text evidence="9">The sequence shown here is derived from an EMBL/GenBank/DDBJ whole genome shotgun (WGS) entry which is preliminary data.</text>
</comment>
<keyword evidence="3" id="KW-1003">Cell membrane</keyword>
<name>A0A438M6R0_9ACTN</name>
<dbReference type="PANTHER" id="PTHR43386:SF25">
    <property type="entry name" value="PEPTIDE ABC TRANSPORTER PERMEASE PROTEIN"/>
    <property type="match status" value="1"/>
</dbReference>
<evidence type="ECO:0000256" key="1">
    <source>
        <dbReference type="ARBA" id="ARBA00004651"/>
    </source>
</evidence>
<dbReference type="EMBL" id="SAUN01000001">
    <property type="protein sequence ID" value="RVX41390.1"/>
    <property type="molecule type" value="Genomic_DNA"/>
</dbReference>
<sequence>MKRQIGPANGSLPKRPVVGTDGWVVGRQPALAAREPSVRRRAVPVFGVVAGAALLVALGGEAMAGHDPTAIVAAPWTGIAPGLPLGADGLGRDVLARVLAGGRELTLTSLAAALMASALGVVGGLWAGWSQGRAARAVAGAADLLLALPLLLLALLVVVALPGPAAVIAGTVLGGTPLTLRVVADATAASRHAGYVEAALSRGEGGASVLLREVLPAHAGLVGADLGQRLVLAVQLAAALNVLGFGPAPPAPDWAAMLRENLQGLVLNPAATVAPTVALAVLAGSVAALSHALASRDGLS</sequence>
<evidence type="ECO:0000313" key="10">
    <source>
        <dbReference type="Proteomes" id="UP000284824"/>
    </source>
</evidence>
<comment type="similarity">
    <text evidence="7">Belongs to the binding-protein-dependent transport system permease family.</text>
</comment>
<protein>
    <submittedName>
        <fullName evidence="9">Peptide/nickel transport system permease protein</fullName>
    </submittedName>
</protein>
<feature type="transmembrane region" description="Helical" evidence="7">
    <location>
        <begin position="107"/>
        <end position="129"/>
    </location>
</feature>
<evidence type="ECO:0000256" key="7">
    <source>
        <dbReference type="RuleBase" id="RU363032"/>
    </source>
</evidence>
<evidence type="ECO:0000256" key="5">
    <source>
        <dbReference type="ARBA" id="ARBA00022989"/>
    </source>
</evidence>
<dbReference type="AlphaFoldDB" id="A0A438M6R0"/>
<evidence type="ECO:0000313" key="9">
    <source>
        <dbReference type="EMBL" id="RVX41390.1"/>
    </source>
</evidence>
<evidence type="ECO:0000259" key="8">
    <source>
        <dbReference type="PROSITE" id="PS50928"/>
    </source>
</evidence>
<dbReference type="GO" id="GO:0055085">
    <property type="term" value="P:transmembrane transport"/>
    <property type="evidence" value="ECO:0007669"/>
    <property type="project" value="InterPro"/>
</dbReference>
<evidence type="ECO:0000256" key="2">
    <source>
        <dbReference type="ARBA" id="ARBA00022448"/>
    </source>
</evidence>
<evidence type="ECO:0000256" key="6">
    <source>
        <dbReference type="ARBA" id="ARBA00023136"/>
    </source>
</evidence>
<dbReference type="GO" id="GO:0005886">
    <property type="term" value="C:plasma membrane"/>
    <property type="evidence" value="ECO:0007669"/>
    <property type="project" value="UniProtKB-SubCell"/>
</dbReference>
<feature type="transmembrane region" description="Helical" evidence="7">
    <location>
        <begin position="270"/>
        <end position="294"/>
    </location>
</feature>
<dbReference type="InterPro" id="IPR035906">
    <property type="entry name" value="MetI-like_sf"/>
</dbReference>
<feature type="domain" description="ABC transmembrane type-1" evidence="8">
    <location>
        <begin position="106"/>
        <end position="290"/>
    </location>
</feature>
<keyword evidence="10" id="KW-1185">Reference proteome</keyword>
<feature type="transmembrane region" description="Helical" evidence="7">
    <location>
        <begin position="167"/>
        <end position="184"/>
    </location>
</feature>
<dbReference type="InterPro" id="IPR000515">
    <property type="entry name" value="MetI-like"/>
</dbReference>
<organism evidence="9 10">
    <name type="scientific">Nonomuraea polychroma</name>
    <dbReference type="NCBI Taxonomy" id="46176"/>
    <lineage>
        <taxon>Bacteria</taxon>
        <taxon>Bacillati</taxon>
        <taxon>Actinomycetota</taxon>
        <taxon>Actinomycetes</taxon>
        <taxon>Streptosporangiales</taxon>
        <taxon>Streptosporangiaceae</taxon>
        <taxon>Nonomuraea</taxon>
    </lineage>
</organism>
<dbReference type="PROSITE" id="PS50928">
    <property type="entry name" value="ABC_TM1"/>
    <property type="match status" value="1"/>
</dbReference>
<feature type="transmembrane region" description="Helical" evidence="7">
    <location>
        <begin position="42"/>
        <end position="60"/>
    </location>
</feature>
<keyword evidence="2 7" id="KW-0813">Transport</keyword>
<gene>
    <name evidence="9" type="ORF">EDD27_3915</name>
</gene>
<feature type="transmembrane region" description="Helical" evidence="7">
    <location>
        <begin position="141"/>
        <end position="161"/>
    </location>
</feature>
<accession>A0A438M6R0</accession>
<evidence type="ECO:0000256" key="3">
    <source>
        <dbReference type="ARBA" id="ARBA00022475"/>
    </source>
</evidence>
<dbReference type="SUPFAM" id="SSF161098">
    <property type="entry name" value="MetI-like"/>
    <property type="match status" value="1"/>
</dbReference>
<dbReference type="Proteomes" id="UP000284824">
    <property type="component" value="Unassembled WGS sequence"/>
</dbReference>
<keyword evidence="5 7" id="KW-1133">Transmembrane helix</keyword>
<keyword evidence="6 7" id="KW-0472">Membrane</keyword>
<dbReference type="Gene3D" id="1.10.3720.10">
    <property type="entry name" value="MetI-like"/>
    <property type="match status" value="1"/>
</dbReference>
<dbReference type="PANTHER" id="PTHR43386">
    <property type="entry name" value="OLIGOPEPTIDE TRANSPORT SYSTEM PERMEASE PROTEIN APPC"/>
    <property type="match status" value="1"/>
</dbReference>
<keyword evidence="4 7" id="KW-0812">Transmembrane</keyword>
<dbReference type="InterPro" id="IPR050366">
    <property type="entry name" value="BP-dependent_transpt_permease"/>
</dbReference>
<dbReference type="OrthoDB" id="9812701at2"/>
<evidence type="ECO:0000256" key="4">
    <source>
        <dbReference type="ARBA" id="ARBA00022692"/>
    </source>
</evidence>
<reference evidence="9 10" key="1">
    <citation type="submission" date="2019-01" db="EMBL/GenBank/DDBJ databases">
        <title>Sequencing the genomes of 1000 actinobacteria strains.</title>
        <authorList>
            <person name="Klenk H.-P."/>
        </authorList>
    </citation>
    <scope>NUCLEOTIDE SEQUENCE [LARGE SCALE GENOMIC DNA]</scope>
    <source>
        <strain evidence="9 10">DSM 43925</strain>
    </source>
</reference>
<proteinExistence type="inferred from homology"/>
<dbReference type="Pfam" id="PF00528">
    <property type="entry name" value="BPD_transp_1"/>
    <property type="match status" value="1"/>
</dbReference>